<feature type="compositionally biased region" description="Low complexity" evidence="1">
    <location>
        <begin position="1624"/>
        <end position="1652"/>
    </location>
</feature>
<feature type="compositionally biased region" description="Basic and acidic residues" evidence="1">
    <location>
        <begin position="973"/>
        <end position="994"/>
    </location>
</feature>
<evidence type="ECO:0000313" key="5">
    <source>
        <dbReference type="Proteomes" id="UP001596241"/>
    </source>
</evidence>
<feature type="domain" description="eCIS core" evidence="3">
    <location>
        <begin position="45"/>
        <end position="120"/>
    </location>
</feature>
<evidence type="ECO:0000259" key="3">
    <source>
        <dbReference type="Pfam" id="PF13699"/>
    </source>
</evidence>
<feature type="compositionally biased region" description="Basic and acidic residues" evidence="1">
    <location>
        <begin position="924"/>
        <end position="946"/>
    </location>
</feature>
<feature type="compositionally biased region" description="Basic and acidic residues" evidence="1">
    <location>
        <begin position="1836"/>
        <end position="1850"/>
    </location>
</feature>
<keyword evidence="5" id="KW-1185">Reference proteome</keyword>
<keyword evidence="2" id="KW-0472">Membrane</keyword>
<feature type="compositionally biased region" description="Basic and acidic residues" evidence="1">
    <location>
        <begin position="1045"/>
        <end position="1098"/>
    </location>
</feature>
<keyword evidence="2" id="KW-1133">Transmembrane helix</keyword>
<feature type="compositionally biased region" description="Basic and acidic residues" evidence="1">
    <location>
        <begin position="630"/>
        <end position="656"/>
    </location>
</feature>
<accession>A0ABW1FHL5</accession>
<protein>
    <submittedName>
        <fullName evidence="4">DUF4157 domain-containing protein</fullName>
    </submittedName>
</protein>
<feature type="compositionally biased region" description="Basic and acidic residues" evidence="1">
    <location>
        <begin position="747"/>
        <end position="758"/>
    </location>
</feature>
<feature type="region of interest" description="Disordered" evidence="1">
    <location>
        <begin position="1"/>
        <end position="46"/>
    </location>
</feature>
<dbReference type="PANTHER" id="PTHR45812:SF1">
    <property type="entry name" value="DNA POLYMERASE ZETA CATALYTIC SUBUNIT"/>
    <property type="match status" value="1"/>
</dbReference>
<feature type="compositionally biased region" description="Basic and acidic residues" evidence="1">
    <location>
        <begin position="681"/>
        <end position="705"/>
    </location>
</feature>
<feature type="compositionally biased region" description="Basic and acidic residues" evidence="1">
    <location>
        <begin position="371"/>
        <end position="406"/>
    </location>
</feature>
<evidence type="ECO:0000313" key="4">
    <source>
        <dbReference type="EMBL" id="MFC5892358.1"/>
    </source>
</evidence>
<feature type="compositionally biased region" description="Basic and acidic residues" evidence="1">
    <location>
        <begin position="1682"/>
        <end position="1750"/>
    </location>
</feature>
<feature type="compositionally biased region" description="Basic residues" evidence="1">
    <location>
        <begin position="1819"/>
        <end position="1835"/>
    </location>
</feature>
<feature type="compositionally biased region" description="Low complexity" evidence="1">
    <location>
        <begin position="1"/>
        <end position="12"/>
    </location>
</feature>
<name>A0ABW1FHL5_9ACTN</name>
<feature type="transmembrane region" description="Helical" evidence="2">
    <location>
        <begin position="1563"/>
        <end position="1582"/>
    </location>
</feature>
<feature type="compositionally biased region" description="Low complexity" evidence="1">
    <location>
        <begin position="706"/>
        <end position="746"/>
    </location>
</feature>
<evidence type="ECO:0000256" key="2">
    <source>
        <dbReference type="SAM" id="Phobius"/>
    </source>
</evidence>
<feature type="compositionally biased region" description="Gly residues" evidence="1">
    <location>
        <begin position="1100"/>
        <end position="1113"/>
    </location>
</feature>
<feature type="compositionally biased region" description="Basic and acidic residues" evidence="1">
    <location>
        <begin position="1188"/>
        <end position="1261"/>
    </location>
</feature>
<dbReference type="Proteomes" id="UP001596241">
    <property type="component" value="Unassembled WGS sequence"/>
</dbReference>
<feature type="region of interest" description="Disordered" evidence="1">
    <location>
        <begin position="267"/>
        <end position="1261"/>
    </location>
</feature>
<gene>
    <name evidence="4" type="ORF">ACFP3M_05935</name>
</gene>
<evidence type="ECO:0000256" key="1">
    <source>
        <dbReference type="SAM" id="MobiDB-lite"/>
    </source>
</evidence>
<organism evidence="4 5">
    <name type="scientific">Streptomyces ramulosus</name>
    <dbReference type="NCBI Taxonomy" id="47762"/>
    <lineage>
        <taxon>Bacteria</taxon>
        <taxon>Bacillati</taxon>
        <taxon>Actinomycetota</taxon>
        <taxon>Actinomycetes</taxon>
        <taxon>Kitasatosporales</taxon>
        <taxon>Streptomycetaceae</taxon>
        <taxon>Streptomyces</taxon>
    </lineage>
</organism>
<feature type="compositionally biased region" description="Acidic residues" evidence="1">
    <location>
        <begin position="567"/>
        <end position="577"/>
    </location>
</feature>
<dbReference type="Pfam" id="PF13699">
    <property type="entry name" value="eCIS_core"/>
    <property type="match status" value="1"/>
</dbReference>
<feature type="compositionally biased region" description="Basic and acidic residues" evidence="1">
    <location>
        <begin position="283"/>
        <end position="321"/>
    </location>
</feature>
<feature type="compositionally biased region" description="Basic and acidic residues" evidence="1">
    <location>
        <begin position="1805"/>
        <end position="1818"/>
    </location>
</feature>
<proteinExistence type="predicted"/>
<feature type="region of interest" description="Disordered" evidence="1">
    <location>
        <begin position="1955"/>
        <end position="1985"/>
    </location>
</feature>
<reference evidence="5" key="1">
    <citation type="journal article" date="2019" name="Int. J. Syst. Evol. Microbiol.">
        <title>The Global Catalogue of Microorganisms (GCM) 10K type strain sequencing project: providing services to taxonomists for standard genome sequencing and annotation.</title>
        <authorList>
            <consortium name="The Broad Institute Genomics Platform"/>
            <consortium name="The Broad Institute Genome Sequencing Center for Infectious Disease"/>
            <person name="Wu L."/>
            <person name="Ma J."/>
        </authorList>
    </citation>
    <scope>NUCLEOTIDE SEQUENCE [LARGE SCALE GENOMIC DNA]</scope>
    <source>
        <strain evidence="5">CGMCC 1.15809</strain>
    </source>
</reference>
<comment type="caution">
    <text evidence="4">The sequence shown here is derived from an EMBL/GenBank/DDBJ whole genome shotgun (WGS) entry which is preliminary data.</text>
</comment>
<dbReference type="PANTHER" id="PTHR45812">
    <property type="entry name" value="DNA POLYMERASE ZETA CATALYTIC SUBUNIT"/>
    <property type="match status" value="1"/>
</dbReference>
<feature type="compositionally biased region" description="Low complexity" evidence="1">
    <location>
        <begin position="1015"/>
        <end position="1027"/>
    </location>
</feature>
<feature type="compositionally biased region" description="Basic and acidic residues" evidence="1">
    <location>
        <begin position="328"/>
        <end position="355"/>
    </location>
</feature>
<feature type="compositionally biased region" description="Gly residues" evidence="1">
    <location>
        <begin position="871"/>
        <end position="882"/>
    </location>
</feature>
<feature type="region of interest" description="Disordered" evidence="1">
    <location>
        <begin position="1616"/>
        <end position="1850"/>
    </location>
</feature>
<feature type="compositionally biased region" description="Basic and acidic residues" evidence="1">
    <location>
        <begin position="1146"/>
        <end position="1172"/>
    </location>
</feature>
<dbReference type="InterPro" id="IPR025295">
    <property type="entry name" value="eCIS_core_dom"/>
</dbReference>
<feature type="transmembrane region" description="Helical" evidence="2">
    <location>
        <begin position="1522"/>
        <end position="1551"/>
    </location>
</feature>
<feature type="compositionally biased region" description="Basic residues" evidence="1">
    <location>
        <begin position="1764"/>
        <end position="1797"/>
    </location>
</feature>
<feature type="compositionally biased region" description="Basic and acidic residues" evidence="1">
    <location>
        <begin position="417"/>
        <end position="461"/>
    </location>
</feature>
<feature type="compositionally biased region" description="Basic and acidic residues" evidence="1">
    <location>
        <begin position="1955"/>
        <end position="1974"/>
    </location>
</feature>
<sequence>MSNATRSAAPNARSDRDDRRRKRKERSARSAAPEPKNIVSGAGQPLDLSVRRDLEEQLGHDFSQVRLHTGRDAGQLAELMGADAFAVGQDVFFREGTYRPGTADGRRLLAHELLHTVQNPHGLGALRAGRDLGAVSLPQEAAEREAESAAQESVRAAMLGATRGDGTAPAVEPGHATPGWLRYATVDADRRRPELLDPATLVDRLAGGVLRSLRGDPEDRSGRVRLELARLAPELQESVLDRLEVRLLSSDFDRLLDLAAESEVLPVGFQPSPTPEPVPDAVEQVHDERTAREQHAKGAERARKQRAEDAHEEKKDAKGQAETEDEEQSRARRDAAAERQEAGERTAHEDERAAEGADAEQEQQQAEEQQGQERQEADRADAAKADRAQDGAERTKEERKAQREREEADPEQANRPGADKRKRTDDAKKPADGSKQEELEKKKREQPGAVRPEKVDERADQPDSALSEHGLNAQDEEDGPPREEEQPIGLETGAEKDIGVSGDAGAAAKGGTGPGEAELKPEDFLPGADLDVSSVPTAEHPDAALPSFPSPPPTKAEQVQQERENAADDEEHEDGPEGETKPPGAELGPVEGEAPQPEHGPAAEAGDRTEKDLQPSMPVEQEVGPDPEAEERQAQEPEAEEKRDPEQAQDKDEDGTRQAQQDADDKDADRDAGGGTGEETPDAKEAQDERTEKKEQDAQEEKREAQGQPEGAAAQKPAGVPSDGAASAGGDSAAASASSAAPPAGAHTDRTPVEDRRPSPAARRGAAPVRGERDAPDAKSAVPKEAGPGAAPGGAVGGTEPANAPSAAAGPGGAPSAAQAAVGPAAQQADNPGKMGAPAPEGAKAQPDASLEKDGGGCAPPAPAAERDEGGGGGCGGGGGGKAVEEKKAKPPDVSAQDPQAALNTVGQLAPDQAQEALPGLDGAADKKVGDEQRRLDANPPKRERPSGAPQTLHGKPEEEAPETPVAGQLEKVGPEDQGEKQRAKGSEKAEGAKPTDNVPTPQVPPSKDGKLTEQDAQNVAAAADQVPTTDPELHNKTVGPAPKIKLEGESDPQRTDKQASKLKEKQGKIQDTGRADASKSLGEDKIYPDAPQEELRGKAQGGRARGGGGAAAGGAAKPGAGAVAKQERGGEIKSATGQAGTQVAAKEKEQQQGEQKAKQEKQQQIDDEVARNTEQQTAQRGQVADQARTERQNWRDEQDKKIGQADKDTDKEHKDGNDKITKERDAKDKEVEGRKNNDNKDIDGKADQADKDAKKKKEEKKKDSDSLFGKIVDAVADFFKDLLDAVTKIFDEARKAINGIIDTFKDWANKAIDAVRDIAVKAINAVADALIAIGDVLLAAFPELRDKFRKAINDLRDKAIATVNKLAEGLKKAVNTLLDALAAGLNALLNVLEAGLKAAIKLFRDAIVGALKFAEAAIQALGQFAALVADIAPDPGGWLAKAGSAAKTGIQEHLWGAIKTAVSQWFNTKVEGILGLGKAVINVLIKGCMSLKQIGKMAWEAVVAALPMMIAQLVIEKVVSMIIPAAGAILTIVQGLIAAWQSVSAILAAFGKFFAFLKAVKAGPAACLFAEAVAAGVVALLELITNLLLARLGRAAKGVGNRLKGIAQKIMKGLKKTGKGARKAAGNAVNRARGAVRKATQALRKPTGPTKPKGPKVPSRPGASTEHHPTARPGSKGPATSHDRPNSRTPDKDRDRRREEDTAKRERDAEDPKKRPDAGKPEHEPKRQEEKPKQKQEKPKKKKETEAPKRAKPRKPTSPLGRALKKIKGKVKSALKKVRNAGKALGKKLRKSKLGKTLKNSAKKARDFFKKKPDHLRENKKHRAEQKKRKKQDRKKKENSKESKQSRLEKIAAKLHPLLERVVRRGIAGAPLRALLGGLKTWYRLTSLSKLPEGNRDKITAVLNPERDPLRSMEEGRRIVEQNQPRLHEIFTRVAGKAHQDPRVGPLAERVNKAQDEHQASREEAKQRVRKENGSAAMQAKAAKTVVRPAAAPLVESAAMRTGRPAGEENIDMASRSEGSAIVAERGRPNPGNNIVRSGLGTGHYTAKPGKQGADPMPAAAETLEALQGRMAINMGHTNLSATETSRITRSRMQQAYLQLLRRRMPTDEFFHRDPKALASMASIARLMGVVEGGRHHPASVANLLSWRLAAFPGGTLRDVVVNTNYMSPLNAVPAAPFMHDPEGLQATYGRKDGTGLTKRGEKLNSTTALMREREANLLIRAFSLLKADNYYLSDEQLIAEFEKWLLRDTAHYLAPGGRIITPGGSGAGS</sequence>
<feature type="compositionally biased region" description="Low complexity" evidence="1">
    <location>
        <begin position="1114"/>
        <end position="1125"/>
    </location>
</feature>
<feature type="compositionally biased region" description="Low complexity" evidence="1">
    <location>
        <begin position="798"/>
        <end position="829"/>
    </location>
</feature>
<dbReference type="RefSeq" id="WP_345087632.1">
    <property type="nucleotide sequence ID" value="NZ_BAAAWG010000013.1"/>
</dbReference>
<dbReference type="EMBL" id="JBHSPW010000002">
    <property type="protein sequence ID" value="MFC5892358.1"/>
    <property type="molecule type" value="Genomic_DNA"/>
</dbReference>
<feature type="compositionally biased region" description="Low complexity" evidence="1">
    <location>
        <begin position="759"/>
        <end position="769"/>
    </location>
</feature>
<keyword evidence="2" id="KW-0812">Transmembrane</keyword>
<dbReference type="InterPro" id="IPR030559">
    <property type="entry name" value="PolZ_Rev3"/>
</dbReference>